<dbReference type="RefSeq" id="WP_128922541.1">
    <property type="nucleotide sequence ID" value="NZ_LBJC01000031.1"/>
</dbReference>
<protein>
    <submittedName>
        <fullName evidence="2">2-polyprenyl-6-methoxyphenol hydroxylase</fullName>
    </submittedName>
</protein>
<dbReference type="InterPro" id="IPR002938">
    <property type="entry name" value="FAD-bd"/>
</dbReference>
<evidence type="ECO:0000313" key="3">
    <source>
        <dbReference type="Proteomes" id="UP000289546"/>
    </source>
</evidence>
<dbReference type="PANTHER" id="PTHR43876:SF7">
    <property type="entry name" value="UBIQUINONE BIOSYNTHESIS MONOOXYGENASE COQ6, MITOCHONDRIAL"/>
    <property type="match status" value="1"/>
</dbReference>
<sequence length="407" mass="45047">MTADRTVTEPIATAGTSRTVADIAIVGGGLAGSLAAAVLARAGHRIALIDKRAVYPDEFRVEKIGGHQLAMLRKLGFLDALEKVACRYDQVLNIREGKVVDVSVGQAYGFPYADLVAMARSQMPDPSSLIVDEVTAISCSDGVQHLELASGRHVTARLVVLATGMAGALAYKLGIRRRVLAERHSVSFGFTIARRDSRPFDFEALTCYGERTADGIDYLSLFPVRGGMRANLFMFRDPTDPIMRELRREPEATVLRLLPGLQPYLGDFRVTDRVQNWVMDLTVVEGHLQPGIVLIGDAFQTNCPAAGTGVARLLVDVDRLCTEYVPRWLTTAGMGQEKISQFYSDRDKIAADQQSLKMARFRQALTSRNDIGWDVRRRLHFLRRSLTHRVDQMHPGWLGRVRGALRA</sequence>
<organism evidence="2 3">
    <name type="scientific">Bradyrhizobium nanningense</name>
    <dbReference type="NCBI Taxonomy" id="1325118"/>
    <lineage>
        <taxon>Bacteria</taxon>
        <taxon>Pseudomonadati</taxon>
        <taxon>Pseudomonadota</taxon>
        <taxon>Alphaproteobacteria</taxon>
        <taxon>Hyphomicrobiales</taxon>
        <taxon>Nitrobacteraceae</taxon>
        <taxon>Bradyrhizobium</taxon>
    </lineage>
</organism>
<dbReference type="SUPFAM" id="SSF51905">
    <property type="entry name" value="FAD/NAD(P)-binding domain"/>
    <property type="match status" value="1"/>
</dbReference>
<proteinExistence type="predicted"/>
<dbReference type="PRINTS" id="PR00420">
    <property type="entry name" value="RNGMNOXGNASE"/>
</dbReference>
<feature type="domain" description="FAD-binding" evidence="1">
    <location>
        <begin position="22"/>
        <end position="310"/>
    </location>
</feature>
<reference evidence="2 3" key="1">
    <citation type="submission" date="2015-04" db="EMBL/GenBank/DDBJ databases">
        <title>Comparative genomics of rhizobia nodulating Arachis hypogaea in China.</title>
        <authorList>
            <person name="Li Y."/>
        </authorList>
    </citation>
    <scope>NUCLEOTIDE SEQUENCE [LARGE SCALE GENOMIC DNA]</scope>
    <source>
        <strain evidence="2 3">CCBAU 51757</strain>
    </source>
</reference>
<dbReference type="Proteomes" id="UP000289546">
    <property type="component" value="Unassembled WGS sequence"/>
</dbReference>
<dbReference type="Gene3D" id="3.50.50.60">
    <property type="entry name" value="FAD/NAD(P)-binding domain"/>
    <property type="match status" value="1"/>
</dbReference>
<dbReference type="PANTHER" id="PTHR43876">
    <property type="entry name" value="UBIQUINONE BIOSYNTHESIS MONOOXYGENASE COQ6, MITOCHONDRIAL"/>
    <property type="match status" value="1"/>
</dbReference>
<dbReference type="AlphaFoldDB" id="A0A4Q0RT45"/>
<dbReference type="EMBL" id="LBJQ01000093">
    <property type="protein sequence ID" value="RXH22418.1"/>
    <property type="molecule type" value="Genomic_DNA"/>
</dbReference>
<accession>A0A4Q0RT45</accession>
<dbReference type="InterPro" id="IPR036188">
    <property type="entry name" value="FAD/NAD-bd_sf"/>
</dbReference>
<gene>
    <name evidence="2" type="ORF">XH99_35450</name>
</gene>
<keyword evidence="3" id="KW-1185">Reference proteome</keyword>
<name>A0A4Q0RT45_9BRAD</name>
<dbReference type="OrthoDB" id="7907296at2"/>
<comment type="caution">
    <text evidence="2">The sequence shown here is derived from an EMBL/GenBank/DDBJ whole genome shotgun (WGS) entry which is preliminary data.</text>
</comment>
<dbReference type="GO" id="GO:0071949">
    <property type="term" value="F:FAD binding"/>
    <property type="evidence" value="ECO:0007669"/>
    <property type="project" value="InterPro"/>
</dbReference>
<evidence type="ECO:0000313" key="2">
    <source>
        <dbReference type="EMBL" id="RXH22418.1"/>
    </source>
</evidence>
<evidence type="ECO:0000259" key="1">
    <source>
        <dbReference type="Pfam" id="PF01494"/>
    </source>
</evidence>
<dbReference type="Pfam" id="PF01494">
    <property type="entry name" value="FAD_binding_3"/>
    <property type="match status" value="1"/>
</dbReference>
<dbReference type="InterPro" id="IPR051205">
    <property type="entry name" value="UbiH/COQ6_monooxygenase"/>
</dbReference>